<dbReference type="InterPro" id="IPR001123">
    <property type="entry name" value="LeuE-type"/>
</dbReference>
<organism evidence="7 8">
    <name type="scientific">Roseicyclus mahoneyensis</name>
    <dbReference type="NCBI Taxonomy" id="164332"/>
    <lineage>
        <taxon>Bacteria</taxon>
        <taxon>Pseudomonadati</taxon>
        <taxon>Pseudomonadota</taxon>
        <taxon>Alphaproteobacteria</taxon>
        <taxon>Rhodobacterales</taxon>
        <taxon>Roseobacteraceae</taxon>
        <taxon>Roseicyclus</taxon>
    </lineage>
</organism>
<comment type="subcellular location">
    <subcellularLocation>
        <location evidence="1">Cell membrane</location>
        <topology evidence="1">Multi-pass membrane protein</topology>
    </subcellularLocation>
</comment>
<evidence type="ECO:0000256" key="2">
    <source>
        <dbReference type="ARBA" id="ARBA00022475"/>
    </source>
</evidence>
<dbReference type="GO" id="GO:0005886">
    <property type="term" value="C:plasma membrane"/>
    <property type="evidence" value="ECO:0007669"/>
    <property type="project" value="UniProtKB-SubCell"/>
</dbReference>
<reference evidence="7 8" key="1">
    <citation type="submission" date="2018-05" db="EMBL/GenBank/DDBJ databases">
        <title>Genomic Encyclopedia of Type Strains, Phase IV (KMG-IV): sequencing the most valuable type-strain genomes for metagenomic binning, comparative biology and taxonomic classification.</title>
        <authorList>
            <person name="Goeker M."/>
        </authorList>
    </citation>
    <scope>NUCLEOTIDE SEQUENCE [LARGE SCALE GENOMIC DNA]</scope>
    <source>
        <strain evidence="7 8">DSM 16097</strain>
    </source>
</reference>
<feature type="transmembrane region" description="Helical" evidence="6">
    <location>
        <begin position="6"/>
        <end position="32"/>
    </location>
</feature>
<proteinExistence type="predicted"/>
<evidence type="ECO:0000256" key="3">
    <source>
        <dbReference type="ARBA" id="ARBA00022692"/>
    </source>
</evidence>
<keyword evidence="4 6" id="KW-1133">Transmembrane helix</keyword>
<dbReference type="OrthoDB" id="9804822at2"/>
<evidence type="ECO:0000256" key="6">
    <source>
        <dbReference type="SAM" id="Phobius"/>
    </source>
</evidence>
<name>A0A316G3S1_9RHOB</name>
<dbReference type="PIRSF" id="PIRSF006324">
    <property type="entry name" value="LeuE"/>
    <property type="match status" value="1"/>
</dbReference>
<evidence type="ECO:0000313" key="7">
    <source>
        <dbReference type="EMBL" id="PWK55323.1"/>
    </source>
</evidence>
<protein>
    <submittedName>
        <fullName evidence="7">Threonine/homoserine/homoserine lactone efflux protein</fullName>
    </submittedName>
</protein>
<comment type="caution">
    <text evidence="7">The sequence shown here is derived from an EMBL/GenBank/DDBJ whole genome shotgun (WGS) entry which is preliminary data.</text>
</comment>
<feature type="transmembrane region" description="Helical" evidence="6">
    <location>
        <begin position="185"/>
        <end position="204"/>
    </location>
</feature>
<dbReference type="Pfam" id="PF01810">
    <property type="entry name" value="LysE"/>
    <property type="match status" value="1"/>
</dbReference>
<keyword evidence="3 6" id="KW-0812">Transmembrane</keyword>
<evidence type="ECO:0000256" key="1">
    <source>
        <dbReference type="ARBA" id="ARBA00004651"/>
    </source>
</evidence>
<feature type="transmembrane region" description="Helical" evidence="6">
    <location>
        <begin position="112"/>
        <end position="134"/>
    </location>
</feature>
<dbReference type="RefSeq" id="WP_109671094.1">
    <property type="nucleotide sequence ID" value="NZ_QGGW01000018.1"/>
</dbReference>
<accession>A0A316G3S1</accession>
<dbReference type="PANTHER" id="PTHR30086:SF20">
    <property type="entry name" value="ARGININE EXPORTER PROTEIN ARGO-RELATED"/>
    <property type="match status" value="1"/>
</dbReference>
<dbReference type="GO" id="GO:0015171">
    <property type="term" value="F:amino acid transmembrane transporter activity"/>
    <property type="evidence" value="ECO:0007669"/>
    <property type="project" value="TreeGrafter"/>
</dbReference>
<evidence type="ECO:0000313" key="8">
    <source>
        <dbReference type="Proteomes" id="UP000245708"/>
    </source>
</evidence>
<dbReference type="PANTHER" id="PTHR30086">
    <property type="entry name" value="ARGININE EXPORTER PROTEIN ARGO"/>
    <property type="match status" value="1"/>
</dbReference>
<sequence>MPLDSWLAFVAASVAILVLPGPTVMLVISLALTQGRRVALATAAGAALGGSVALSLSLAGVGALVMGSPALFTVLKWVGVGYLMWLGAGLWRSAPQAGLTLAATGHLAARDSFARAATVTVLNPKGIAFFMAFAPQFIDPARPYETQAAMMVPTYMTLAAMNALGYALMADLARARLLQPAVLPWVARVGAAGIIAMALLMAVVEREGGA</sequence>
<gene>
    <name evidence="7" type="ORF">C7455_11814</name>
</gene>
<evidence type="ECO:0000256" key="4">
    <source>
        <dbReference type="ARBA" id="ARBA00022989"/>
    </source>
</evidence>
<evidence type="ECO:0000256" key="5">
    <source>
        <dbReference type="ARBA" id="ARBA00023136"/>
    </source>
</evidence>
<keyword evidence="2" id="KW-1003">Cell membrane</keyword>
<keyword evidence="8" id="KW-1185">Reference proteome</keyword>
<feature type="transmembrane region" description="Helical" evidence="6">
    <location>
        <begin position="154"/>
        <end position="173"/>
    </location>
</feature>
<dbReference type="EMBL" id="QGGW01000018">
    <property type="protein sequence ID" value="PWK55323.1"/>
    <property type="molecule type" value="Genomic_DNA"/>
</dbReference>
<dbReference type="AlphaFoldDB" id="A0A316G3S1"/>
<dbReference type="Proteomes" id="UP000245708">
    <property type="component" value="Unassembled WGS sequence"/>
</dbReference>
<feature type="transmembrane region" description="Helical" evidence="6">
    <location>
        <begin position="39"/>
        <end position="64"/>
    </location>
</feature>
<keyword evidence="5 6" id="KW-0472">Membrane</keyword>